<keyword evidence="3" id="KW-0648">Protein biosynthesis</keyword>
<feature type="domain" description="Translation initiation factor IF2/IF5" evidence="4">
    <location>
        <begin position="21"/>
        <end position="128"/>
    </location>
</feature>
<protein>
    <submittedName>
        <fullName evidence="5">Translation initiation factor IF-2 subunit beta</fullName>
    </submittedName>
</protein>
<dbReference type="EMBL" id="DUFW01000025">
    <property type="protein sequence ID" value="HIH21363.1"/>
    <property type="molecule type" value="Genomic_DNA"/>
</dbReference>
<dbReference type="SUPFAM" id="SSF75689">
    <property type="entry name" value="Zinc-binding domain of translation initiation factor 2 beta"/>
    <property type="match status" value="1"/>
</dbReference>
<dbReference type="Gene3D" id="3.30.30.170">
    <property type="match status" value="1"/>
</dbReference>
<organism evidence="5 7">
    <name type="scientific">Candidatus Iainarchaeum sp</name>
    <dbReference type="NCBI Taxonomy" id="3101447"/>
    <lineage>
        <taxon>Archaea</taxon>
        <taxon>Candidatus Iainarchaeota</taxon>
        <taxon>Candidatus Iainarchaeia</taxon>
        <taxon>Candidatus Iainarchaeales</taxon>
        <taxon>Candidatus Iainarchaeaceae</taxon>
        <taxon>Candidatus Iainarchaeum</taxon>
    </lineage>
</organism>
<dbReference type="InterPro" id="IPR045196">
    <property type="entry name" value="IF2/IF5"/>
</dbReference>
<name>A0A7J4JUA1_9ARCH</name>
<reference evidence="6" key="3">
    <citation type="submission" date="2021-05" db="EMBL/GenBank/DDBJ databases">
        <title>Protein family content uncovers lineage relationships and bacterial pathway maintenance mechanisms in DPANN archaea.</title>
        <authorList>
            <person name="Castelle C.J."/>
            <person name="Meheust R."/>
            <person name="Jaffe A.L."/>
            <person name="Seitz K."/>
            <person name="Gong X."/>
            <person name="Baker B.J."/>
            <person name="Banfield J.F."/>
        </authorList>
    </citation>
    <scope>NUCLEOTIDE SEQUENCE</scope>
    <source>
        <strain evidence="6">RIFCSPLOWO2_01_FULL_43_13</strain>
    </source>
</reference>
<dbReference type="InterPro" id="IPR002735">
    <property type="entry name" value="Transl_init_fac_IF2/IF5_dom"/>
</dbReference>
<dbReference type="Proteomes" id="UP000590964">
    <property type="component" value="Unassembled WGS sequence"/>
</dbReference>
<evidence type="ECO:0000256" key="3">
    <source>
        <dbReference type="ARBA" id="ARBA00022917"/>
    </source>
</evidence>
<dbReference type="PANTHER" id="PTHR23001:SF3">
    <property type="entry name" value="EUKARYOTIC TRANSLATION INITIATION FACTOR 2 SUBUNIT 2"/>
    <property type="match status" value="1"/>
</dbReference>
<evidence type="ECO:0000256" key="2">
    <source>
        <dbReference type="ARBA" id="ARBA00022540"/>
    </source>
</evidence>
<proteinExistence type="inferred from homology"/>
<dbReference type="NCBIfam" id="NF003067">
    <property type="entry name" value="PRK03988.1"/>
    <property type="match status" value="1"/>
</dbReference>
<evidence type="ECO:0000259" key="4">
    <source>
        <dbReference type="SMART" id="SM00653"/>
    </source>
</evidence>
<dbReference type="GO" id="GO:0003743">
    <property type="term" value="F:translation initiation factor activity"/>
    <property type="evidence" value="ECO:0007669"/>
    <property type="project" value="UniProtKB-KW"/>
</dbReference>
<sequence length="134" mass="15485">MEYEKMLERLYLSLPKEALMKERFELLEPEVLQQGNKTIVKNFAAVLKQVRREQVHLLKFLTKEFATPANTEEGRLLINTRLSKVQITNAFQSYLKQYVLCSVCGKPDTHFEDRQGIKVLKCEACGAHSAIKKL</sequence>
<dbReference type="PANTHER" id="PTHR23001">
    <property type="entry name" value="EUKARYOTIC TRANSLATION INITIATION FACTOR"/>
    <property type="match status" value="1"/>
</dbReference>
<dbReference type="SMART" id="SM00653">
    <property type="entry name" value="eIF2B_5"/>
    <property type="match status" value="1"/>
</dbReference>
<evidence type="ECO:0000256" key="1">
    <source>
        <dbReference type="ARBA" id="ARBA00010397"/>
    </source>
</evidence>
<comment type="caution">
    <text evidence="5">The sequence shown here is derived from an EMBL/GenBank/DDBJ whole genome shotgun (WGS) entry which is preliminary data.</text>
</comment>
<reference evidence="6" key="2">
    <citation type="submission" date="2021-03" db="EMBL/GenBank/DDBJ databases">
        <authorList>
            <person name="Jaffe A."/>
        </authorList>
    </citation>
    <scope>NUCLEOTIDE SEQUENCE</scope>
    <source>
        <strain evidence="6">RIFCSPLOWO2_01_FULL_43_13</strain>
    </source>
</reference>
<dbReference type="AlphaFoldDB" id="A0A7J4JUA1"/>
<evidence type="ECO:0000313" key="5">
    <source>
        <dbReference type="EMBL" id="HIH21363.1"/>
    </source>
</evidence>
<reference evidence="5" key="1">
    <citation type="journal article" date="2020" name="bioRxiv">
        <title>A rank-normalized archaeal taxonomy based on genome phylogeny resolves widespread incomplete and uneven classifications.</title>
        <authorList>
            <person name="Rinke C."/>
            <person name="Chuvochina M."/>
            <person name="Mussig A.J."/>
            <person name="Chaumeil P.-A."/>
            <person name="Waite D.W."/>
            <person name="Whitman W.B."/>
            <person name="Parks D.H."/>
            <person name="Hugenholtz P."/>
        </authorList>
    </citation>
    <scope>NUCLEOTIDE SEQUENCE</scope>
    <source>
        <strain evidence="5">UBA10191</strain>
    </source>
</reference>
<evidence type="ECO:0000313" key="7">
    <source>
        <dbReference type="Proteomes" id="UP000590964"/>
    </source>
</evidence>
<comment type="similarity">
    <text evidence="1">Belongs to the eIF-2-beta/eIF-5 family.</text>
</comment>
<dbReference type="InterPro" id="IPR016189">
    <property type="entry name" value="Transl_init_fac_IF2/IF5_N"/>
</dbReference>
<dbReference type="InterPro" id="IPR016190">
    <property type="entry name" value="Transl_init_fac_IF2/IF5_Zn-bd"/>
</dbReference>
<evidence type="ECO:0000313" key="6">
    <source>
        <dbReference type="EMBL" id="MBS3057878.1"/>
    </source>
</evidence>
<gene>
    <name evidence="5" type="ORF">HA222_01715</name>
    <name evidence="6" type="ORF">J4478_00575</name>
</gene>
<dbReference type="EMBL" id="JAGVWB010000004">
    <property type="protein sequence ID" value="MBS3057878.1"/>
    <property type="molecule type" value="Genomic_DNA"/>
</dbReference>
<dbReference type="Pfam" id="PF01873">
    <property type="entry name" value="eIF-5_eIF-2B"/>
    <property type="match status" value="1"/>
</dbReference>
<dbReference type="Proteomes" id="UP000680185">
    <property type="component" value="Unassembled WGS sequence"/>
</dbReference>
<accession>A0A7J4JUA1</accession>
<dbReference type="SUPFAM" id="SSF100966">
    <property type="entry name" value="Translation initiation factor 2 beta, aIF2beta, N-terminal domain"/>
    <property type="match status" value="1"/>
</dbReference>
<keyword evidence="2 5" id="KW-0396">Initiation factor</keyword>